<accession>A0A1G7HC26</accession>
<dbReference type="PRINTS" id="PR00996">
    <property type="entry name" value="CHERMTFRASE"/>
</dbReference>
<sequence length="292" mass="32816">MTQHHPHLAVPPAPNESELTAIARVLYEQAGIVLAPGKTSMVQSRLGKRLRALGLKDYGSYIRLITSDEGHEERRAMVSALTTNVTQFFRENHHFETLRSTTLPPLIEQARAGKKVRIWSAGCSTGQEVFSIAMVLADMAQDLARLDIRLLATDIDPQMIARGRAAVYEESTLATIPKPLQRFVSVESDGVHIVPMLRNLVAFRELNLHDTTWPMRGRFDIVFCRNVVIYFSPEDQLRLWRRFESVLTPGGWMFVGHSERIPLDPPCQLATAGITTYKLPKAESPIGGPKWH</sequence>
<comment type="catalytic activity">
    <reaction evidence="1 5">
        <text>L-glutamyl-[protein] + S-adenosyl-L-methionine = [protein]-L-glutamate 5-O-methyl ester + S-adenosyl-L-homocysteine</text>
        <dbReference type="Rhea" id="RHEA:24452"/>
        <dbReference type="Rhea" id="RHEA-COMP:10208"/>
        <dbReference type="Rhea" id="RHEA-COMP:10311"/>
        <dbReference type="ChEBI" id="CHEBI:29973"/>
        <dbReference type="ChEBI" id="CHEBI:57856"/>
        <dbReference type="ChEBI" id="CHEBI:59789"/>
        <dbReference type="ChEBI" id="CHEBI:82795"/>
        <dbReference type="EC" id="2.1.1.80"/>
    </reaction>
</comment>
<dbReference type="SUPFAM" id="SSF53335">
    <property type="entry name" value="S-adenosyl-L-methionine-dependent methyltransferases"/>
    <property type="match status" value="1"/>
</dbReference>
<evidence type="ECO:0000256" key="2">
    <source>
        <dbReference type="ARBA" id="ARBA00022603"/>
    </source>
</evidence>
<dbReference type="PANTHER" id="PTHR24422:SF19">
    <property type="entry name" value="CHEMOTAXIS PROTEIN METHYLTRANSFERASE"/>
    <property type="match status" value="1"/>
</dbReference>
<feature type="binding site" evidence="6">
    <location>
        <position position="84"/>
    </location>
    <ligand>
        <name>S-adenosyl-L-methionine</name>
        <dbReference type="ChEBI" id="CHEBI:59789"/>
    </ligand>
</feature>
<dbReference type="InterPro" id="IPR000780">
    <property type="entry name" value="CheR_MeTrfase"/>
</dbReference>
<dbReference type="AlphaFoldDB" id="A0A1G7HC26"/>
<dbReference type="OrthoDB" id="9816309at2"/>
<organism evidence="8 9">
    <name type="scientific">Rhodobacter capsulatus</name>
    <name type="common">Rhodopseudomonas capsulata</name>
    <dbReference type="NCBI Taxonomy" id="1061"/>
    <lineage>
        <taxon>Bacteria</taxon>
        <taxon>Pseudomonadati</taxon>
        <taxon>Pseudomonadota</taxon>
        <taxon>Alphaproteobacteria</taxon>
        <taxon>Rhodobacterales</taxon>
        <taxon>Rhodobacter group</taxon>
        <taxon>Rhodobacter</taxon>
    </lineage>
</organism>
<dbReference type="EMBL" id="FNAY01000005">
    <property type="protein sequence ID" value="SDE97916.1"/>
    <property type="molecule type" value="Genomic_DNA"/>
</dbReference>
<dbReference type="RefSeq" id="WP_074553346.1">
    <property type="nucleotide sequence ID" value="NZ_CP119563.1"/>
</dbReference>
<dbReference type="InterPro" id="IPR022641">
    <property type="entry name" value="CheR_N"/>
</dbReference>
<dbReference type="InterPro" id="IPR050903">
    <property type="entry name" value="Bact_Chemotaxis_MeTrfase"/>
</dbReference>
<evidence type="ECO:0000259" key="7">
    <source>
        <dbReference type="PROSITE" id="PS50123"/>
    </source>
</evidence>
<dbReference type="SMART" id="SM00138">
    <property type="entry name" value="MeTrc"/>
    <property type="match status" value="1"/>
</dbReference>
<proteinExistence type="predicted"/>
<dbReference type="Gene3D" id="1.10.155.10">
    <property type="entry name" value="Chemotaxis receptor methyltransferase CheR, N-terminal domain"/>
    <property type="match status" value="1"/>
</dbReference>
<dbReference type="Pfam" id="PF03705">
    <property type="entry name" value="CheR_N"/>
    <property type="match status" value="1"/>
</dbReference>
<dbReference type="InterPro" id="IPR022642">
    <property type="entry name" value="CheR_C"/>
</dbReference>
<feature type="binding site" evidence="6">
    <location>
        <position position="90"/>
    </location>
    <ligand>
        <name>S-adenosyl-L-methionine</name>
        <dbReference type="ChEBI" id="CHEBI:59789"/>
    </ligand>
</feature>
<dbReference type="GO" id="GO:0032259">
    <property type="term" value="P:methylation"/>
    <property type="evidence" value="ECO:0007669"/>
    <property type="project" value="UniProtKB-KW"/>
</dbReference>
<dbReference type="Gene3D" id="3.40.50.150">
    <property type="entry name" value="Vaccinia Virus protein VP39"/>
    <property type="match status" value="1"/>
</dbReference>
<dbReference type="InterPro" id="IPR036804">
    <property type="entry name" value="CheR_N_sf"/>
</dbReference>
<dbReference type="Proteomes" id="UP000183812">
    <property type="component" value="Unassembled WGS sequence"/>
</dbReference>
<keyword evidence="2 5" id="KW-0489">Methyltransferase</keyword>
<feature type="binding site" evidence="6">
    <location>
        <position position="128"/>
    </location>
    <ligand>
        <name>S-adenosyl-L-methionine</name>
        <dbReference type="ChEBI" id="CHEBI:59789"/>
    </ligand>
</feature>
<evidence type="ECO:0000256" key="4">
    <source>
        <dbReference type="ARBA" id="ARBA00022691"/>
    </source>
</evidence>
<evidence type="ECO:0000313" key="8">
    <source>
        <dbReference type="EMBL" id="SDE97916.1"/>
    </source>
</evidence>
<dbReference type="PROSITE" id="PS50123">
    <property type="entry name" value="CHER"/>
    <property type="match status" value="1"/>
</dbReference>
<evidence type="ECO:0000256" key="6">
    <source>
        <dbReference type="PIRSR" id="PIRSR000410-1"/>
    </source>
</evidence>
<evidence type="ECO:0000256" key="3">
    <source>
        <dbReference type="ARBA" id="ARBA00022679"/>
    </source>
</evidence>
<dbReference type="SUPFAM" id="SSF47757">
    <property type="entry name" value="Chemotaxis receptor methyltransferase CheR, N-terminal domain"/>
    <property type="match status" value="1"/>
</dbReference>
<keyword evidence="3 5" id="KW-0808">Transferase</keyword>
<evidence type="ECO:0000256" key="1">
    <source>
        <dbReference type="ARBA" id="ARBA00001541"/>
    </source>
</evidence>
<keyword evidence="4 5" id="KW-0949">S-adenosyl-L-methionine</keyword>
<dbReference type="InterPro" id="IPR026024">
    <property type="entry name" value="Chemotaxis_MeTrfase_CheR"/>
</dbReference>
<evidence type="ECO:0000256" key="5">
    <source>
        <dbReference type="PIRNR" id="PIRNR000410"/>
    </source>
</evidence>
<dbReference type="EC" id="2.1.1.80" evidence="5"/>
<dbReference type="GO" id="GO:0008983">
    <property type="term" value="F:protein-glutamate O-methyltransferase activity"/>
    <property type="evidence" value="ECO:0007669"/>
    <property type="project" value="UniProtKB-EC"/>
</dbReference>
<feature type="binding site" evidence="6">
    <location>
        <position position="154"/>
    </location>
    <ligand>
        <name>S-adenosyl-L-methionine</name>
        <dbReference type="ChEBI" id="CHEBI:59789"/>
    </ligand>
</feature>
<dbReference type="CDD" id="cd02440">
    <property type="entry name" value="AdoMet_MTases"/>
    <property type="match status" value="1"/>
</dbReference>
<dbReference type="Pfam" id="PF01739">
    <property type="entry name" value="CheR"/>
    <property type="match status" value="1"/>
</dbReference>
<dbReference type="InterPro" id="IPR029063">
    <property type="entry name" value="SAM-dependent_MTases_sf"/>
</dbReference>
<evidence type="ECO:0000313" key="9">
    <source>
        <dbReference type="Proteomes" id="UP000183812"/>
    </source>
</evidence>
<protein>
    <recommendedName>
        <fullName evidence="5">Chemotaxis protein methyltransferase</fullName>
        <ecNumber evidence="5">2.1.1.80</ecNumber>
    </recommendedName>
</protein>
<feature type="binding site" evidence="6">
    <location>
        <begin position="225"/>
        <end position="226"/>
    </location>
    <ligand>
        <name>S-adenosyl-L-methionine</name>
        <dbReference type="ChEBI" id="CHEBI:59789"/>
    </ligand>
</feature>
<comment type="function">
    <text evidence="5">Methylation of the membrane-bound methyl-accepting chemotaxis proteins (MCP) to form gamma-glutamyl methyl ester residues in MCP.</text>
</comment>
<dbReference type="PIRSF" id="PIRSF000410">
    <property type="entry name" value="CheR"/>
    <property type="match status" value="1"/>
</dbReference>
<gene>
    <name evidence="8" type="ORF">SAMN04244550_01480</name>
</gene>
<reference evidence="8 9" key="1">
    <citation type="submission" date="2016-10" db="EMBL/GenBank/DDBJ databases">
        <authorList>
            <person name="de Groot N.N."/>
        </authorList>
    </citation>
    <scope>NUCLEOTIDE SEQUENCE [LARGE SCALE GENOMIC DNA]</scope>
    <source>
        <strain evidence="9">DSM 938 / 37b4</strain>
    </source>
</reference>
<feature type="domain" description="CheR-type methyltransferase" evidence="7">
    <location>
        <begin position="16"/>
        <end position="282"/>
    </location>
</feature>
<dbReference type="PANTHER" id="PTHR24422">
    <property type="entry name" value="CHEMOTAXIS PROTEIN METHYLTRANSFERASE"/>
    <property type="match status" value="1"/>
</dbReference>
<feature type="binding site" evidence="6">
    <location>
        <begin position="207"/>
        <end position="208"/>
    </location>
    <ligand>
        <name>S-adenosyl-L-methionine</name>
        <dbReference type="ChEBI" id="CHEBI:59789"/>
    </ligand>
</feature>
<name>A0A1G7HC26_RHOCA</name>
<feature type="binding site" evidence="6">
    <location>
        <position position="86"/>
    </location>
    <ligand>
        <name>S-adenosyl-L-methionine</name>
        <dbReference type="ChEBI" id="CHEBI:59789"/>
    </ligand>
</feature>